<dbReference type="STRING" id="1335309.GA0116948_11712"/>
<dbReference type="PANTHER" id="PTHR48098">
    <property type="entry name" value="ENTEROCHELIN ESTERASE-RELATED"/>
    <property type="match status" value="1"/>
</dbReference>
<dbReference type="InterPro" id="IPR014756">
    <property type="entry name" value="Ig_E-set"/>
</dbReference>
<protein>
    <submittedName>
        <fullName evidence="2">Enterochelin esterase</fullName>
    </submittedName>
</protein>
<sequence>MKLNLPSLALCSLLLLWNAVDAFAQSNNTYSTKGWFGPPPPPFSPVVAPDRHITFRLKAPQASSVQLVFGEWDLRPQAMQRDTAGTWQLTIDPVAPGIYAYNFLVNGVQMPDMNNPETKSGTQLYASIVQVPGNRPRFDERQQVPHGILQTLHYQSTALQRLRGLRVYLPPGYFEQPARRYPVLYLRHGGGDDENSWTQPAGSADVILENLIASNKAVPMIIVMTNGLIDGTWAGGSSPEGVKALQQELLTDVIPLVEKTYHTLPGRDNRAIAGLSMGGGQSMLIGLRNLDRFAWIGEFSSGLLSDKDFKIDEAWPGIVNSSLNEKLHLLWIGCGTKDPRIPGHQDLVHALSQRGVRYEYVTVTGGHEWYVWRVELKGLLEKLFKTPVVYDQAVQLRDEQ</sequence>
<feature type="chain" id="PRO_5008692096" evidence="1">
    <location>
        <begin position="25"/>
        <end position="400"/>
    </location>
</feature>
<dbReference type="GO" id="GO:0016747">
    <property type="term" value="F:acyltransferase activity, transferring groups other than amino-acyl groups"/>
    <property type="evidence" value="ECO:0007669"/>
    <property type="project" value="TreeGrafter"/>
</dbReference>
<evidence type="ECO:0000313" key="3">
    <source>
        <dbReference type="Proteomes" id="UP000242818"/>
    </source>
</evidence>
<proteinExistence type="predicted"/>
<reference evidence="2 3" key="1">
    <citation type="submission" date="2016-08" db="EMBL/GenBank/DDBJ databases">
        <authorList>
            <person name="Seilhamer J.J."/>
        </authorList>
    </citation>
    <scope>NUCLEOTIDE SEQUENCE [LARGE SCALE GENOMIC DNA]</scope>
    <source>
        <strain evidence="2 3">A37T2</strain>
    </source>
</reference>
<feature type="signal peptide" evidence="1">
    <location>
        <begin position="1"/>
        <end position="24"/>
    </location>
</feature>
<accession>A0A1C4FUK3</accession>
<organism evidence="2 3">
    <name type="scientific">Chitinophaga costaii</name>
    <dbReference type="NCBI Taxonomy" id="1335309"/>
    <lineage>
        <taxon>Bacteria</taxon>
        <taxon>Pseudomonadati</taxon>
        <taxon>Bacteroidota</taxon>
        <taxon>Chitinophagia</taxon>
        <taxon>Chitinophagales</taxon>
        <taxon>Chitinophagaceae</taxon>
        <taxon>Chitinophaga</taxon>
    </lineage>
</organism>
<evidence type="ECO:0000313" key="2">
    <source>
        <dbReference type="EMBL" id="SCC59333.1"/>
    </source>
</evidence>
<dbReference type="InterPro" id="IPR013783">
    <property type="entry name" value="Ig-like_fold"/>
</dbReference>
<dbReference type="Gene3D" id="3.40.50.1820">
    <property type="entry name" value="alpha/beta hydrolase"/>
    <property type="match status" value="1"/>
</dbReference>
<dbReference type="Pfam" id="PF00756">
    <property type="entry name" value="Esterase"/>
    <property type="match status" value="1"/>
</dbReference>
<dbReference type="OrthoDB" id="9803578at2"/>
<keyword evidence="1" id="KW-0732">Signal</keyword>
<dbReference type="CDD" id="cd11294">
    <property type="entry name" value="E_set_Esterase_like_N"/>
    <property type="match status" value="1"/>
</dbReference>
<dbReference type="Gene3D" id="2.60.40.10">
    <property type="entry name" value="Immunoglobulins"/>
    <property type="match status" value="1"/>
</dbReference>
<dbReference type="SUPFAM" id="SSF81296">
    <property type="entry name" value="E set domains"/>
    <property type="match status" value="1"/>
</dbReference>
<dbReference type="InterPro" id="IPR000801">
    <property type="entry name" value="Esterase-like"/>
</dbReference>
<gene>
    <name evidence="2" type="ORF">GA0116948_11712</name>
</gene>
<dbReference type="InterPro" id="IPR050583">
    <property type="entry name" value="Mycobacterial_A85_antigen"/>
</dbReference>
<dbReference type="AlphaFoldDB" id="A0A1C4FUK3"/>
<dbReference type="RefSeq" id="WP_089714911.1">
    <property type="nucleotide sequence ID" value="NZ_FMAR01000017.1"/>
</dbReference>
<dbReference type="SUPFAM" id="SSF53474">
    <property type="entry name" value="alpha/beta-Hydrolases"/>
    <property type="match status" value="1"/>
</dbReference>
<evidence type="ECO:0000256" key="1">
    <source>
        <dbReference type="SAM" id="SignalP"/>
    </source>
</evidence>
<dbReference type="InterPro" id="IPR029058">
    <property type="entry name" value="AB_hydrolase_fold"/>
</dbReference>
<keyword evidence="3" id="KW-1185">Reference proteome</keyword>
<dbReference type="PANTHER" id="PTHR48098:SF1">
    <property type="entry name" value="DIACYLGLYCEROL ACYLTRANSFERASE_MYCOLYLTRANSFERASE AG85A"/>
    <property type="match status" value="1"/>
</dbReference>
<dbReference type="Proteomes" id="UP000242818">
    <property type="component" value="Unassembled WGS sequence"/>
</dbReference>
<name>A0A1C4FUK3_9BACT</name>
<dbReference type="EMBL" id="FMAR01000017">
    <property type="protein sequence ID" value="SCC59333.1"/>
    <property type="molecule type" value="Genomic_DNA"/>
</dbReference>